<sequence>MSWRSKKRILRAYREGATRRIQELRGACDRLWIQLLGEDYKLHRDFQHWENIRKAQFHRLCCFKRTNQGDLVYYRCRIFRRRRTMH</sequence>
<dbReference type="EMBL" id="JABSTQ010003567">
    <property type="protein sequence ID" value="KAG0443333.1"/>
    <property type="molecule type" value="Genomic_DNA"/>
</dbReference>
<reference evidence="1 2" key="1">
    <citation type="journal article" date="2020" name="Cell">
        <title>Large-Scale Comparative Analyses of Tick Genomes Elucidate Their Genetic Diversity and Vector Capacities.</title>
        <authorList>
            <consortium name="Tick Genome and Microbiome Consortium (TIGMIC)"/>
            <person name="Jia N."/>
            <person name="Wang J."/>
            <person name="Shi W."/>
            <person name="Du L."/>
            <person name="Sun Y."/>
            <person name="Zhan W."/>
            <person name="Jiang J.F."/>
            <person name="Wang Q."/>
            <person name="Zhang B."/>
            <person name="Ji P."/>
            <person name="Bell-Sakyi L."/>
            <person name="Cui X.M."/>
            <person name="Yuan T.T."/>
            <person name="Jiang B.G."/>
            <person name="Yang W.F."/>
            <person name="Lam T.T."/>
            <person name="Chang Q.C."/>
            <person name="Ding S.J."/>
            <person name="Wang X.J."/>
            <person name="Zhu J.G."/>
            <person name="Ruan X.D."/>
            <person name="Zhao L."/>
            <person name="Wei J.T."/>
            <person name="Ye R.Z."/>
            <person name="Que T.C."/>
            <person name="Du C.H."/>
            <person name="Zhou Y.H."/>
            <person name="Cheng J.X."/>
            <person name="Dai P.F."/>
            <person name="Guo W.B."/>
            <person name="Han X.H."/>
            <person name="Huang E.J."/>
            <person name="Li L.F."/>
            <person name="Wei W."/>
            <person name="Gao Y.C."/>
            <person name="Liu J.Z."/>
            <person name="Shao H.Z."/>
            <person name="Wang X."/>
            <person name="Wang C.C."/>
            <person name="Yang T.C."/>
            <person name="Huo Q.B."/>
            <person name="Li W."/>
            <person name="Chen H.Y."/>
            <person name="Chen S.E."/>
            <person name="Zhou L.G."/>
            <person name="Ni X.B."/>
            <person name="Tian J.H."/>
            <person name="Sheng Y."/>
            <person name="Liu T."/>
            <person name="Pan Y.S."/>
            <person name="Xia L.Y."/>
            <person name="Li J."/>
            <person name="Zhao F."/>
            <person name="Cao W.C."/>
        </authorList>
    </citation>
    <scope>NUCLEOTIDE SEQUENCE [LARGE SCALE GENOMIC DNA]</scope>
    <source>
        <strain evidence="1">Iper-2018</strain>
    </source>
</reference>
<protein>
    <submittedName>
        <fullName evidence="1">Uncharacterized protein</fullName>
    </submittedName>
</protein>
<proteinExistence type="predicted"/>
<comment type="caution">
    <text evidence="1">The sequence shown here is derived from an EMBL/GenBank/DDBJ whole genome shotgun (WGS) entry which is preliminary data.</text>
</comment>
<evidence type="ECO:0000313" key="2">
    <source>
        <dbReference type="Proteomes" id="UP000805193"/>
    </source>
</evidence>
<dbReference type="Proteomes" id="UP000805193">
    <property type="component" value="Unassembled WGS sequence"/>
</dbReference>
<accession>A0AC60QUI5</accession>
<gene>
    <name evidence="1" type="ORF">HPB47_015026</name>
</gene>
<evidence type="ECO:0000313" key="1">
    <source>
        <dbReference type="EMBL" id="KAG0443333.1"/>
    </source>
</evidence>
<name>A0AC60QUI5_IXOPE</name>
<organism evidence="1 2">
    <name type="scientific">Ixodes persulcatus</name>
    <name type="common">Taiga tick</name>
    <dbReference type="NCBI Taxonomy" id="34615"/>
    <lineage>
        <taxon>Eukaryota</taxon>
        <taxon>Metazoa</taxon>
        <taxon>Ecdysozoa</taxon>
        <taxon>Arthropoda</taxon>
        <taxon>Chelicerata</taxon>
        <taxon>Arachnida</taxon>
        <taxon>Acari</taxon>
        <taxon>Parasitiformes</taxon>
        <taxon>Ixodida</taxon>
        <taxon>Ixodoidea</taxon>
        <taxon>Ixodidae</taxon>
        <taxon>Ixodinae</taxon>
        <taxon>Ixodes</taxon>
    </lineage>
</organism>
<keyword evidence="2" id="KW-1185">Reference proteome</keyword>